<feature type="signal peptide" evidence="1">
    <location>
        <begin position="1"/>
        <end position="19"/>
    </location>
</feature>
<gene>
    <name evidence="2" type="ORF">PGLA2088_LOCUS28464</name>
</gene>
<organism evidence="2 3">
    <name type="scientific">Polarella glacialis</name>
    <name type="common">Dinoflagellate</name>
    <dbReference type="NCBI Taxonomy" id="89957"/>
    <lineage>
        <taxon>Eukaryota</taxon>
        <taxon>Sar</taxon>
        <taxon>Alveolata</taxon>
        <taxon>Dinophyceae</taxon>
        <taxon>Suessiales</taxon>
        <taxon>Suessiaceae</taxon>
        <taxon>Polarella</taxon>
    </lineage>
</organism>
<evidence type="ECO:0000313" key="3">
    <source>
        <dbReference type="Proteomes" id="UP000626109"/>
    </source>
</evidence>
<feature type="non-terminal residue" evidence="2">
    <location>
        <position position="508"/>
    </location>
</feature>
<evidence type="ECO:0000313" key="2">
    <source>
        <dbReference type="EMBL" id="CAE8693628.1"/>
    </source>
</evidence>
<evidence type="ECO:0000256" key="1">
    <source>
        <dbReference type="SAM" id="SignalP"/>
    </source>
</evidence>
<proteinExistence type="predicted"/>
<dbReference type="SUPFAM" id="SSF51445">
    <property type="entry name" value="(Trans)glycosidases"/>
    <property type="match status" value="1"/>
</dbReference>
<dbReference type="AlphaFoldDB" id="A0A813K660"/>
<protein>
    <recommendedName>
        <fullName evidence="4">Alpha-galactosidase</fullName>
    </recommendedName>
</protein>
<name>A0A813K660_POLGL</name>
<dbReference type="EMBL" id="CAJNNW010027887">
    <property type="protein sequence ID" value="CAE8693628.1"/>
    <property type="molecule type" value="Genomic_DNA"/>
</dbReference>
<evidence type="ECO:0008006" key="4">
    <source>
        <dbReference type="Google" id="ProtNLM"/>
    </source>
</evidence>
<dbReference type="InterPro" id="IPR017853">
    <property type="entry name" value="GH"/>
</dbReference>
<dbReference type="Proteomes" id="UP000626109">
    <property type="component" value="Unassembled WGS sequence"/>
</dbReference>
<keyword evidence="1" id="KW-0732">Signal</keyword>
<accession>A0A813K660</accession>
<feature type="chain" id="PRO_5032418197" description="Alpha-galactosidase" evidence="1">
    <location>
        <begin position="20"/>
        <end position="508"/>
    </location>
</feature>
<reference evidence="2" key="1">
    <citation type="submission" date="2021-02" db="EMBL/GenBank/DDBJ databases">
        <authorList>
            <person name="Dougan E. K."/>
            <person name="Rhodes N."/>
            <person name="Thang M."/>
            <person name="Chan C."/>
        </authorList>
    </citation>
    <scope>NUCLEOTIDE SEQUENCE</scope>
</reference>
<sequence length="508" mass="54231">MSRLLALCLLASLPTCLLADPGTGGPEAAALGAAGRFPGQDPGPAVATVVGQTLVLENSVFRARWSTTGSHLRLLDAGSPQSPVSIPGEDAFIIKLKGGRIVRSSELALTSKMQFQSTALEGDRSAFSASARAFGQAFRANLTGSGILCQWQASLRDGAGYARVTVRVSGLELGQTVELDEIQLLGGWQQSGYGLKPVGDTGMRGGLLAGKGLIAALEHPFAVTGDASLPDGQLILDSKEPGEHKGAATWEFDVSAHVQPGAKFIPYVDNWQSHLKVIIKKMQLFRVHDRGSEILVVEDTHLGEASSSPKGNMYQLQLPTDLTWGRYLLRVSYEGLGYYDGSLVLGLNRKGMEGYISCALPWGQQLAAGESVEASLLLAAAPPDHLNEAVLHYVENERPRKAAPLLHYNSWYDIGTGRPYTDQDAIGVVHSMGSALGRRGITVDAYLLDDGWDDPEGPLWDFNSGFSAKAQKLREAAASYGSALGFWVSPQGGYHGPAKQRLASAREH</sequence>
<comment type="caution">
    <text evidence="2">The sequence shown here is derived from an EMBL/GenBank/DDBJ whole genome shotgun (WGS) entry which is preliminary data.</text>
</comment>